<keyword evidence="3" id="KW-1185">Reference proteome</keyword>
<gene>
    <name evidence="2" type="ORF">D3876_05780</name>
</gene>
<organism evidence="2 3">
    <name type="scientific">Sphingomonas cavernae</name>
    <dbReference type="NCBI Taxonomy" id="2320861"/>
    <lineage>
        <taxon>Bacteria</taxon>
        <taxon>Pseudomonadati</taxon>
        <taxon>Pseudomonadota</taxon>
        <taxon>Alphaproteobacteria</taxon>
        <taxon>Sphingomonadales</taxon>
        <taxon>Sphingomonadaceae</taxon>
        <taxon>Sphingomonas</taxon>
    </lineage>
</organism>
<evidence type="ECO:0000313" key="2">
    <source>
        <dbReference type="EMBL" id="RJF93796.1"/>
    </source>
</evidence>
<keyword evidence="1" id="KW-0175">Coiled coil</keyword>
<proteinExistence type="predicted"/>
<sequence length="147" mass="16457">MTRNHKYIVFIAIIAFAAALAGVVVGREFVIPDRPVENELHELLHAQLKLDDAQQAKIDVIEKQFALRRRALERELRADNARLAEAIEAEHGYGPRVAAAVDLSHTAMGQLQKETLEHIFAMRGVLRPDQAVRFDEAVVKALTAKDQ</sequence>
<dbReference type="Gene3D" id="1.20.120.1490">
    <property type="match status" value="1"/>
</dbReference>
<dbReference type="Proteomes" id="UP000286100">
    <property type="component" value="Unassembled WGS sequence"/>
</dbReference>
<evidence type="ECO:0000313" key="3">
    <source>
        <dbReference type="Proteomes" id="UP000286100"/>
    </source>
</evidence>
<accession>A0A418WRG5</accession>
<dbReference type="Pfam" id="PF13801">
    <property type="entry name" value="Metal_resist"/>
    <property type="match status" value="1"/>
</dbReference>
<feature type="coiled-coil region" evidence="1">
    <location>
        <begin position="36"/>
        <end position="89"/>
    </location>
</feature>
<name>A0A418WRG5_9SPHN</name>
<dbReference type="AlphaFoldDB" id="A0A418WRG5"/>
<dbReference type="RefSeq" id="WP_119760249.1">
    <property type="nucleotide sequence ID" value="NZ_QYUM01000002.1"/>
</dbReference>
<dbReference type="OrthoDB" id="7450844at2"/>
<dbReference type="InterPro" id="IPR025961">
    <property type="entry name" value="Metal_resist"/>
</dbReference>
<protein>
    <submittedName>
        <fullName evidence="2">Periplasmic heavy metal sensor</fullName>
    </submittedName>
</protein>
<reference evidence="2 3" key="1">
    <citation type="submission" date="2018-09" db="EMBL/GenBank/DDBJ databases">
        <authorList>
            <person name="Zhu H."/>
        </authorList>
    </citation>
    <scope>NUCLEOTIDE SEQUENCE [LARGE SCALE GENOMIC DNA]</scope>
    <source>
        <strain evidence="2 3">K2R01-6</strain>
    </source>
</reference>
<dbReference type="EMBL" id="QYUM01000002">
    <property type="protein sequence ID" value="RJF93796.1"/>
    <property type="molecule type" value="Genomic_DNA"/>
</dbReference>
<comment type="caution">
    <text evidence="2">The sequence shown here is derived from an EMBL/GenBank/DDBJ whole genome shotgun (WGS) entry which is preliminary data.</text>
</comment>
<evidence type="ECO:0000256" key="1">
    <source>
        <dbReference type="SAM" id="Coils"/>
    </source>
</evidence>